<name>A0A6A6NPT0_9PEZI</name>
<accession>A0A6A6NPT0</accession>
<gene>
    <name evidence="1" type="ORF">BDY21DRAFT_124415</name>
</gene>
<dbReference type="PANTHER" id="PTHR36986">
    <property type="entry name" value="UPF0643 PROTEIN PB2B2.08"/>
    <property type="match status" value="1"/>
</dbReference>
<protein>
    <submittedName>
        <fullName evidence="1">Uncharacterized protein</fullName>
    </submittedName>
</protein>
<dbReference type="EMBL" id="MU001697">
    <property type="protein sequence ID" value="KAF2453414.1"/>
    <property type="molecule type" value="Genomic_DNA"/>
</dbReference>
<proteinExistence type="predicted"/>
<dbReference type="PANTHER" id="PTHR36986:SF1">
    <property type="entry name" value="UPF0643 PROTEIN PB2B2.08"/>
    <property type="match status" value="1"/>
</dbReference>
<evidence type="ECO:0000313" key="2">
    <source>
        <dbReference type="Proteomes" id="UP000799766"/>
    </source>
</evidence>
<evidence type="ECO:0000313" key="1">
    <source>
        <dbReference type="EMBL" id="KAF2453414.1"/>
    </source>
</evidence>
<dbReference type="Proteomes" id="UP000799766">
    <property type="component" value="Unassembled WGS sequence"/>
</dbReference>
<dbReference type="OrthoDB" id="2140489at2759"/>
<organism evidence="1 2">
    <name type="scientific">Lineolata rhizophorae</name>
    <dbReference type="NCBI Taxonomy" id="578093"/>
    <lineage>
        <taxon>Eukaryota</taxon>
        <taxon>Fungi</taxon>
        <taxon>Dikarya</taxon>
        <taxon>Ascomycota</taxon>
        <taxon>Pezizomycotina</taxon>
        <taxon>Dothideomycetes</taxon>
        <taxon>Dothideomycetes incertae sedis</taxon>
        <taxon>Lineolatales</taxon>
        <taxon>Lineolataceae</taxon>
        <taxon>Lineolata</taxon>
    </lineage>
</organism>
<dbReference type="AlphaFoldDB" id="A0A6A6NPT0"/>
<keyword evidence="2" id="KW-1185">Reference proteome</keyword>
<reference evidence="1" key="1">
    <citation type="journal article" date="2020" name="Stud. Mycol.">
        <title>101 Dothideomycetes genomes: a test case for predicting lifestyles and emergence of pathogens.</title>
        <authorList>
            <person name="Haridas S."/>
            <person name="Albert R."/>
            <person name="Binder M."/>
            <person name="Bloem J."/>
            <person name="Labutti K."/>
            <person name="Salamov A."/>
            <person name="Andreopoulos B."/>
            <person name="Baker S."/>
            <person name="Barry K."/>
            <person name="Bills G."/>
            <person name="Bluhm B."/>
            <person name="Cannon C."/>
            <person name="Castanera R."/>
            <person name="Culley D."/>
            <person name="Daum C."/>
            <person name="Ezra D."/>
            <person name="Gonzalez J."/>
            <person name="Henrissat B."/>
            <person name="Kuo A."/>
            <person name="Liang C."/>
            <person name="Lipzen A."/>
            <person name="Lutzoni F."/>
            <person name="Magnuson J."/>
            <person name="Mondo S."/>
            <person name="Nolan M."/>
            <person name="Ohm R."/>
            <person name="Pangilinan J."/>
            <person name="Park H.-J."/>
            <person name="Ramirez L."/>
            <person name="Alfaro M."/>
            <person name="Sun H."/>
            <person name="Tritt A."/>
            <person name="Yoshinaga Y."/>
            <person name="Zwiers L.-H."/>
            <person name="Turgeon B."/>
            <person name="Goodwin S."/>
            <person name="Spatafora J."/>
            <person name="Crous P."/>
            <person name="Grigoriev I."/>
        </authorList>
    </citation>
    <scope>NUCLEOTIDE SEQUENCE</scope>
    <source>
        <strain evidence="1">ATCC 16933</strain>
    </source>
</reference>
<sequence length="252" mass="28330">MASSVKVSNAASPNFLHANSRPEDSTSVTVRDHKTVTCSSDELKFEAGASQQIVWGTNEPISSSSSSSSNFLISSPYNEEGHLLNLRDLDTPDRLLALALTTMKPIRPDYATAPYAESFNWGSIMSTLKTLGELESFAWAEPRVYYVVIFRSRLSPDTDVARLHELDYLSQGEAAMSGGLLKYWFGTRDERLQNLATCLWRSREDARRGGAGPWHRRARGAGKDLYAQITFSTHRLVISEGFENWHFEKWEE</sequence>